<keyword evidence="3" id="KW-0804">Transcription</keyword>
<reference evidence="5 6" key="1">
    <citation type="submission" date="2019-03" db="EMBL/GenBank/DDBJ databases">
        <title>Metabolic reconstructions from genomes of highly enriched 'Candidatus Accumulibacter' and 'Candidatus Competibacter' bioreactor populations.</title>
        <authorList>
            <person name="Annavajhala M.K."/>
            <person name="Welles L."/>
            <person name="Abbas B."/>
            <person name="Sorokin D."/>
            <person name="Park H."/>
            <person name="Van Loosdrecht M."/>
            <person name="Chandran K."/>
        </authorList>
    </citation>
    <scope>NUCLEOTIDE SEQUENCE [LARGE SCALE GENOMIC DNA]</scope>
    <source>
        <strain evidence="5 6">SBR_S</strain>
    </source>
</reference>
<dbReference type="SMART" id="SM00342">
    <property type="entry name" value="HTH_ARAC"/>
    <property type="match status" value="1"/>
</dbReference>
<dbReference type="Gene3D" id="1.10.10.60">
    <property type="entry name" value="Homeodomain-like"/>
    <property type="match status" value="1"/>
</dbReference>
<dbReference type="Pfam" id="PF12833">
    <property type="entry name" value="HTH_18"/>
    <property type="match status" value="1"/>
</dbReference>
<keyword evidence="2" id="KW-0238">DNA-binding</keyword>
<sequence length="351" mass="38152">MSARRAAVSVTADGDVRIGPVAAVPMVLTELGINPRRAFVRAGVPLHLFKNPENRIAFDALGRLLSECASLTNCTHFGLLVGRHFDLKGLGAIGYLMRNSATVGEALRALLLHLHLHDRGAAPVLLNLDTSTVVLGYSIYRPGVPGVSQLYDAAIAIGFRALVDICGPAWKPLRVQFSHVRPKDTRPYQRLFGSNLRFDAEVSGIVFASSWLDHAIVGADPALRVLIAQAIRQEHANGTTSFVDEVRSALHQMVLNGISSAQDVARLFGIHDRTLRKRLAAEQTSLQQLVTQTRFTLAQQLLANTQLPLSEIAAALHYADSAVFSRAFRKCAQVSPKKWRARCGTGETTLG</sequence>
<organism evidence="5 6">
    <name type="scientific">Candidatus Accumulibacter phosphatis</name>
    <dbReference type="NCBI Taxonomy" id="327160"/>
    <lineage>
        <taxon>Bacteria</taxon>
        <taxon>Pseudomonadati</taxon>
        <taxon>Pseudomonadota</taxon>
        <taxon>Betaproteobacteria</taxon>
        <taxon>Candidatus Accumulibacter</taxon>
    </lineage>
</organism>
<protein>
    <submittedName>
        <fullName evidence="5">AraC family transcriptional regulator</fullName>
    </submittedName>
</protein>
<proteinExistence type="predicted"/>
<evidence type="ECO:0000256" key="1">
    <source>
        <dbReference type="ARBA" id="ARBA00023015"/>
    </source>
</evidence>
<dbReference type="InterPro" id="IPR018060">
    <property type="entry name" value="HTH_AraC"/>
</dbReference>
<evidence type="ECO:0000256" key="3">
    <source>
        <dbReference type="ARBA" id="ARBA00023163"/>
    </source>
</evidence>
<dbReference type="SUPFAM" id="SSF46689">
    <property type="entry name" value="Homeodomain-like"/>
    <property type="match status" value="1"/>
</dbReference>
<evidence type="ECO:0000313" key="5">
    <source>
        <dbReference type="EMBL" id="NMQ28930.1"/>
    </source>
</evidence>
<accession>A0ABX1U1R0</accession>
<keyword evidence="6" id="KW-1185">Reference proteome</keyword>
<dbReference type="PANTHER" id="PTHR47894">
    <property type="entry name" value="HTH-TYPE TRANSCRIPTIONAL REGULATOR GADX"/>
    <property type="match status" value="1"/>
</dbReference>
<evidence type="ECO:0000259" key="4">
    <source>
        <dbReference type="PROSITE" id="PS01124"/>
    </source>
</evidence>
<gene>
    <name evidence="5" type="ORF">E4Q23_14860</name>
</gene>
<dbReference type="InterPro" id="IPR009057">
    <property type="entry name" value="Homeodomain-like_sf"/>
</dbReference>
<dbReference type="PANTHER" id="PTHR47894:SF4">
    <property type="entry name" value="HTH-TYPE TRANSCRIPTIONAL REGULATOR GADX"/>
    <property type="match status" value="1"/>
</dbReference>
<dbReference type="Proteomes" id="UP000749010">
    <property type="component" value="Unassembled WGS sequence"/>
</dbReference>
<name>A0ABX1U1R0_9PROT</name>
<keyword evidence="1" id="KW-0805">Transcription regulation</keyword>
<dbReference type="Pfam" id="PF12625">
    <property type="entry name" value="Arabinose_bd"/>
    <property type="match status" value="1"/>
</dbReference>
<evidence type="ECO:0000256" key="2">
    <source>
        <dbReference type="ARBA" id="ARBA00023125"/>
    </source>
</evidence>
<comment type="caution">
    <text evidence="5">The sequence shown here is derived from an EMBL/GenBank/DDBJ whole genome shotgun (WGS) entry which is preliminary data.</text>
</comment>
<feature type="domain" description="HTH araC/xylS-type" evidence="4">
    <location>
        <begin position="244"/>
        <end position="342"/>
    </location>
</feature>
<dbReference type="PROSITE" id="PS01124">
    <property type="entry name" value="HTH_ARAC_FAMILY_2"/>
    <property type="match status" value="1"/>
</dbReference>
<dbReference type="InterPro" id="IPR032687">
    <property type="entry name" value="AraC-type_N"/>
</dbReference>
<evidence type="ECO:0000313" key="6">
    <source>
        <dbReference type="Proteomes" id="UP000749010"/>
    </source>
</evidence>
<dbReference type="EMBL" id="SPMY01000043">
    <property type="protein sequence ID" value="NMQ28930.1"/>
    <property type="molecule type" value="Genomic_DNA"/>
</dbReference>